<dbReference type="SUPFAM" id="SSF51445">
    <property type="entry name" value="(Trans)glycosidases"/>
    <property type="match status" value="1"/>
</dbReference>
<dbReference type="EMBL" id="JQFZ01000018">
    <property type="protein sequence ID" value="KGO62857.1"/>
    <property type="molecule type" value="Genomic_DNA"/>
</dbReference>
<dbReference type="InterPro" id="IPR006102">
    <property type="entry name" value="Ig-like_GH2"/>
</dbReference>
<dbReference type="PhylomeDB" id="A0A0A2K535"/>
<evidence type="ECO:0000313" key="10">
    <source>
        <dbReference type="Proteomes" id="UP000030143"/>
    </source>
</evidence>
<dbReference type="PANTHER" id="PTHR46323:SF1">
    <property type="entry name" value="LACTASE"/>
    <property type="match status" value="1"/>
</dbReference>
<dbReference type="PROSITE" id="PS00608">
    <property type="entry name" value="GLYCOSYL_HYDROL_F2_2"/>
    <property type="match status" value="1"/>
</dbReference>
<dbReference type="GO" id="GO:0004565">
    <property type="term" value="F:beta-galactosidase activity"/>
    <property type="evidence" value="ECO:0007669"/>
    <property type="project" value="InterPro"/>
</dbReference>
<organism evidence="9 10">
    <name type="scientific">Penicillium expansum</name>
    <name type="common">Blue mold rot fungus</name>
    <dbReference type="NCBI Taxonomy" id="27334"/>
    <lineage>
        <taxon>Eukaryota</taxon>
        <taxon>Fungi</taxon>
        <taxon>Dikarya</taxon>
        <taxon>Ascomycota</taxon>
        <taxon>Pezizomycotina</taxon>
        <taxon>Eurotiomycetes</taxon>
        <taxon>Eurotiomycetidae</taxon>
        <taxon>Eurotiales</taxon>
        <taxon>Aspergillaceae</taxon>
        <taxon>Penicillium</taxon>
    </lineage>
</organism>
<feature type="region of interest" description="Disordered" evidence="7">
    <location>
        <begin position="1587"/>
        <end position="1610"/>
    </location>
</feature>
<dbReference type="SUPFAM" id="SSF49303">
    <property type="entry name" value="beta-Galactosidase/glucuronidase domain"/>
    <property type="match status" value="2"/>
</dbReference>
<dbReference type="InterPro" id="IPR006103">
    <property type="entry name" value="Glyco_hydro_2_cat"/>
</dbReference>
<dbReference type="GO" id="GO:0003677">
    <property type="term" value="F:DNA binding"/>
    <property type="evidence" value="ECO:0007669"/>
    <property type="project" value="InterPro"/>
</dbReference>
<evidence type="ECO:0000256" key="6">
    <source>
        <dbReference type="RuleBase" id="RU361154"/>
    </source>
</evidence>
<dbReference type="InterPro" id="IPR050347">
    <property type="entry name" value="Bact_Beta-galactosidase"/>
</dbReference>
<dbReference type="SMART" id="SM01038">
    <property type="entry name" value="Bgal_small_N"/>
    <property type="match status" value="1"/>
</dbReference>
<dbReference type="GO" id="GO:0006351">
    <property type="term" value="P:DNA-templated transcription"/>
    <property type="evidence" value="ECO:0007669"/>
    <property type="project" value="InterPro"/>
</dbReference>
<dbReference type="PANTHER" id="PTHR46323">
    <property type="entry name" value="BETA-GALACTOSIDASE"/>
    <property type="match status" value="1"/>
</dbReference>
<feature type="domain" description="Beta galactosidase small chain/" evidence="8">
    <location>
        <begin position="762"/>
        <end position="1049"/>
    </location>
</feature>
<gene>
    <name evidence="9" type="ORF">PEX2_043800</name>
</gene>
<keyword evidence="10" id="KW-1185">Reference proteome</keyword>
<dbReference type="InterPro" id="IPR011013">
    <property type="entry name" value="Gal_mutarotase_sf_dom"/>
</dbReference>
<dbReference type="InterPro" id="IPR008979">
    <property type="entry name" value="Galactose-bd-like_sf"/>
</dbReference>
<dbReference type="PRINTS" id="PR00132">
    <property type="entry name" value="GLHYDRLASE2"/>
</dbReference>
<name>A0A0A2K535_PENEN</name>
<dbReference type="GO" id="GO:0009341">
    <property type="term" value="C:beta-galactosidase complex"/>
    <property type="evidence" value="ECO:0007669"/>
    <property type="project" value="InterPro"/>
</dbReference>
<dbReference type="InterPro" id="IPR006104">
    <property type="entry name" value="Glyco_hydro_2_N"/>
</dbReference>
<protein>
    <recommendedName>
        <fullName evidence="5">Lactase</fullName>
    </recommendedName>
</protein>
<reference evidence="9 10" key="1">
    <citation type="journal article" date="2015" name="Mol. Plant Microbe Interact.">
        <title>Genome, transcriptome, and functional analyses of Penicillium expansum provide new insights into secondary metabolism and pathogenicity.</title>
        <authorList>
            <person name="Ballester A.R."/>
            <person name="Marcet-Houben M."/>
            <person name="Levin E."/>
            <person name="Sela N."/>
            <person name="Selma-Lazaro C."/>
            <person name="Carmona L."/>
            <person name="Wisniewski M."/>
            <person name="Droby S."/>
            <person name="Gonzalez-Candelas L."/>
            <person name="Gabaldon T."/>
        </authorList>
    </citation>
    <scope>NUCLEOTIDE SEQUENCE [LARGE SCALE GENOMIC DNA]</scope>
    <source>
        <strain evidence="9 10">MD-8</strain>
    </source>
</reference>
<dbReference type="Gene3D" id="2.60.120.260">
    <property type="entry name" value="Galactose-binding domain-like"/>
    <property type="match status" value="1"/>
</dbReference>
<dbReference type="UniPathway" id="UPA00280"/>
<dbReference type="Pfam" id="PF04082">
    <property type="entry name" value="Fungal_trans"/>
    <property type="match status" value="1"/>
</dbReference>
<dbReference type="RefSeq" id="XP_016603357.1">
    <property type="nucleotide sequence ID" value="XM_016741655.1"/>
</dbReference>
<dbReference type="Proteomes" id="UP000030143">
    <property type="component" value="Unassembled WGS sequence"/>
</dbReference>
<dbReference type="SUPFAM" id="SSF74650">
    <property type="entry name" value="Galactose mutarotase-like"/>
    <property type="match status" value="1"/>
</dbReference>
<evidence type="ECO:0000256" key="3">
    <source>
        <dbReference type="ARBA" id="ARBA00023242"/>
    </source>
</evidence>
<dbReference type="SUPFAM" id="SSF49785">
    <property type="entry name" value="Galactose-binding domain-like"/>
    <property type="match status" value="1"/>
</dbReference>
<dbReference type="InterPro" id="IPR017853">
    <property type="entry name" value="GH"/>
</dbReference>
<sequence>MSSTQGRELALQADPERPDFMNPAVFRRNTLPARSYHIPSTSLLLNGAWEFNMSRSPPEAPEPNEKTPDEDWSSINVPGHWQLQGWGKPNYTNTQFPIPVCPPFVPTENPTGTYRRKFQVPAEWQVNNTEIRLRFDGVDSAYHVWVNKSLVGYAQGSRNPSEFDVTPLLQDGDNEVFVRVYQWSDATYIEDQDQWWLSGIFRDVTLIALPANDRLNDWFIRTDLDPEYKNATLLAAIDYLVSEQSTIALNLVESVEGASHVITSTERIVEPGTSAVELSLPVANPKKWTAEQPYLYEVEMLLTTPGSNKTFKATQRIGFRKVERKDGLISVNGKAIQLRGVNRHDHHPLLGRAVPLDFMRKDLLLMKAHNVNALRCSHYPPDPRLLDMADELGFWVIDEADLECHGFYDAVSRPMDMDETLGYEERKAMTFPKCGAHTSDNPAWRAAYVDRVHSLIQRDKNHTSVIIWSMGNEAFFGTCHRSMVEYARAFDSSRLIHYEGDVDAETTDMFSYMYPEINRLRTLAATEGVPKNGKFDKPIILCEYAHAMGNGPGLLTEYEKCFDEIPRLQGGFIWEWANHGLYVEGSSKKDGFYAYGGDFDDYPNDGTFVMDGLLNSAHQPLPGLLELKRVFEPVKLEVRGQVLVLKNRYNFLDLSHLQASYELESFDKQTKTLVTGSLELPIVPAGQSAEIALPTEVFKHNAHPAYLTITVEQRGKVEWDQGKYIVAWTQDLVSKPTEKSLVNDLSSAQEAISTNSTKTTVSVSGANWSFEFDRIRGHLRKWTYNSTSILEPHPDTGLAMVPGFWRPPTDNDVPSAMPYWKRFGVNCLTNQFRSFNVSPLENGDICIESETFLSPPVLSWGWKCLARYTIKPNGSLSIKTSLQPTGAAPTNVPRIGLNLRANSELQLARWFGLGPGESYPDKKFAQKFGLWNVEDIESLQTVYDIPQENGNRTDTAWVELLTSNGTGFRASPQEITVVNGGTASLSWAASQYSDETIEAARHPCDLVKDGAVFVRLDDQVAGVGTAACGPGPIDEHLVKVQDITFVRLMPPAKDKANVMPGTPVGPVRGKSEMILDTVLRMEASIEELKGMVATGSCSSVDARHHHHRYTVRDPTESAILSSGHLSSAESLLKWSVFHDHPAILEEGESSFLSLEYGRPPFQSKLYGIFPSVGLSDVKNMVGVFQRTYNFWFPTISLDDLKSLQLRIWQENLEPSCQSCLALLVMALGCVGASMTDEESSSEGKSQQLKLQGASWFTAAMKMLHLAHIEMNVEACQCLLLTGLYFSFLQRPLQTWSYVNSAATRCRFLLSCPFDNPERDDREHITRIFWSCFVLESNYISELPSLPQNCNAEIESIFSLPGKFHSHEAAEEEEKSTFYFLASIALRRLLNRAHYMLYDRDIGLQIDSNNFPSVNQELARQLQDWYQTLPPSLRFPEDGKPADDPHSEYLRQWYLSCRSVIYRPYLEWALANPLWDLNNNLRVLDGCRVALDTCLFKLRYLKQVPYTVMVDTWPCSLSLETAMLTLMGGFCHPQLTMQLRHIALLQLGPHLKQLLQRWMTIHGSSVSPGVEKALRLIMKAQEFFESKSADFDPSREQEQHLSPEALRMSVG</sequence>
<dbReference type="Pfam" id="PF02837">
    <property type="entry name" value="Glyco_hydro_2_N"/>
    <property type="match status" value="1"/>
</dbReference>
<evidence type="ECO:0000256" key="7">
    <source>
        <dbReference type="SAM" id="MobiDB-lite"/>
    </source>
</evidence>
<dbReference type="Gene3D" id="2.70.98.10">
    <property type="match status" value="1"/>
</dbReference>
<feature type="region of interest" description="Disordered" evidence="7">
    <location>
        <begin position="1"/>
        <end position="22"/>
    </location>
</feature>
<dbReference type="InterPro" id="IPR004199">
    <property type="entry name" value="B-gal_small/dom_5"/>
</dbReference>
<evidence type="ECO:0000313" key="9">
    <source>
        <dbReference type="EMBL" id="KGO62857.1"/>
    </source>
</evidence>
<evidence type="ECO:0000256" key="5">
    <source>
        <dbReference type="ARBA" id="ARBA00032230"/>
    </source>
</evidence>
<evidence type="ECO:0000256" key="2">
    <source>
        <dbReference type="ARBA" id="ARBA00022801"/>
    </source>
</evidence>
<comment type="similarity">
    <text evidence="1 6">Belongs to the glycosyl hydrolase 2 family.</text>
</comment>
<dbReference type="GO" id="GO:0005990">
    <property type="term" value="P:lactose catabolic process"/>
    <property type="evidence" value="ECO:0007669"/>
    <property type="project" value="TreeGrafter"/>
</dbReference>
<dbReference type="CDD" id="cd12148">
    <property type="entry name" value="fungal_TF_MHR"/>
    <property type="match status" value="1"/>
</dbReference>
<dbReference type="InterPro" id="IPR014718">
    <property type="entry name" value="GH-type_carb-bd"/>
</dbReference>
<dbReference type="VEuPathDB" id="FungiDB:PEXP_062430"/>
<dbReference type="InterPro" id="IPR023232">
    <property type="entry name" value="Glyco_hydro_2_AS"/>
</dbReference>
<evidence type="ECO:0000256" key="1">
    <source>
        <dbReference type="ARBA" id="ARBA00007401"/>
    </source>
</evidence>
<dbReference type="GeneID" id="27677074"/>
<dbReference type="Pfam" id="PF00703">
    <property type="entry name" value="Glyco_hydro_2"/>
    <property type="match status" value="1"/>
</dbReference>
<accession>A0A0A2K535</accession>
<dbReference type="STRING" id="27334.A0A0A2K535"/>
<keyword evidence="4 6" id="KW-0326">Glycosidase</keyword>
<dbReference type="OrthoDB" id="408320at2759"/>
<dbReference type="InterPro" id="IPR006101">
    <property type="entry name" value="Glyco_hydro_2"/>
</dbReference>
<dbReference type="GO" id="GO:0030246">
    <property type="term" value="F:carbohydrate binding"/>
    <property type="evidence" value="ECO:0007669"/>
    <property type="project" value="InterPro"/>
</dbReference>
<dbReference type="InterPro" id="IPR007219">
    <property type="entry name" value="XnlR_reg_dom"/>
</dbReference>
<dbReference type="Gene3D" id="2.60.40.10">
    <property type="entry name" value="Immunoglobulins"/>
    <property type="match status" value="2"/>
</dbReference>
<comment type="caution">
    <text evidence="9">The sequence shown here is derived from an EMBL/GenBank/DDBJ whole genome shotgun (WGS) entry which is preliminary data.</text>
</comment>
<keyword evidence="3" id="KW-0539">Nucleus</keyword>
<dbReference type="Pfam" id="PF02836">
    <property type="entry name" value="Glyco_hydro_2_C"/>
    <property type="match status" value="1"/>
</dbReference>
<feature type="compositionally biased region" description="Basic and acidic residues" evidence="7">
    <location>
        <begin position="1587"/>
        <end position="1600"/>
    </location>
</feature>
<dbReference type="Pfam" id="PF02929">
    <property type="entry name" value="Bgal_small_N"/>
    <property type="match status" value="1"/>
</dbReference>
<dbReference type="HOGENOM" id="CLU_243917_0_0_1"/>
<keyword evidence="2 6" id="KW-0378">Hydrolase</keyword>
<dbReference type="Pfam" id="PF16353">
    <property type="entry name" value="LacZ_4"/>
    <property type="match status" value="1"/>
</dbReference>
<dbReference type="InterPro" id="IPR023230">
    <property type="entry name" value="Glyco_hydro_2_CS"/>
</dbReference>
<dbReference type="PROSITE" id="PS00719">
    <property type="entry name" value="GLYCOSYL_HYDROL_F2_1"/>
    <property type="match status" value="1"/>
</dbReference>
<dbReference type="GO" id="GO:0008270">
    <property type="term" value="F:zinc ion binding"/>
    <property type="evidence" value="ECO:0007669"/>
    <property type="project" value="InterPro"/>
</dbReference>
<dbReference type="Gene3D" id="3.20.20.80">
    <property type="entry name" value="Glycosidases"/>
    <property type="match status" value="1"/>
</dbReference>
<evidence type="ECO:0000259" key="8">
    <source>
        <dbReference type="SMART" id="SM01038"/>
    </source>
</evidence>
<dbReference type="InterPro" id="IPR036156">
    <property type="entry name" value="Beta-gal/glucu_dom_sf"/>
</dbReference>
<dbReference type="InterPro" id="IPR032312">
    <property type="entry name" value="LacZ_4"/>
</dbReference>
<dbReference type="InterPro" id="IPR013783">
    <property type="entry name" value="Ig-like_fold"/>
</dbReference>
<evidence type="ECO:0000256" key="4">
    <source>
        <dbReference type="ARBA" id="ARBA00023295"/>
    </source>
</evidence>
<proteinExistence type="inferred from homology"/>